<evidence type="ECO:0000256" key="8">
    <source>
        <dbReference type="ARBA" id="ARBA00047899"/>
    </source>
</evidence>
<evidence type="ECO:0000256" key="7">
    <source>
        <dbReference type="ARBA" id="ARBA00022840"/>
    </source>
</evidence>
<dbReference type="Gene3D" id="3.30.200.20">
    <property type="entry name" value="Phosphorylase Kinase, domain 1"/>
    <property type="match status" value="1"/>
</dbReference>
<keyword evidence="6" id="KW-0418">Kinase</keyword>
<dbReference type="PROSITE" id="PS00107">
    <property type="entry name" value="PROTEIN_KINASE_ATP"/>
    <property type="match status" value="1"/>
</dbReference>
<dbReference type="PANTHER" id="PTHR44899">
    <property type="entry name" value="CAMK FAMILY PROTEIN KINASE"/>
    <property type="match status" value="1"/>
</dbReference>
<keyword evidence="5 10" id="KW-0547">Nucleotide-binding</keyword>
<keyword evidence="7 10" id="KW-0067">ATP-binding</keyword>
<evidence type="ECO:0000256" key="5">
    <source>
        <dbReference type="ARBA" id="ARBA00022741"/>
    </source>
</evidence>
<dbReference type="Pfam" id="PF00069">
    <property type="entry name" value="Pkinase"/>
    <property type="match status" value="1"/>
</dbReference>
<dbReference type="EMBL" id="HBFQ01048749">
    <property type="protein sequence ID" value="CAD8860489.1"/>
    <property type="molecule type" value="Transcribed_RNA"/>
</dbReference>
<dbReference type="SMART" id="SM00220">
    <property type="entry name" value="S_TKc"/>
    <property type="match status" value="1"/>
</dbReference>
<dbReference type="SUPFAM" id="SSF56112">
    <property type="entry name" value="Protein kinase-like (PK-like)"/>
    <property type="match status" value="1"/>
</dbReference>
<accession>A0A7S1ANT0</accession>
<reference evidence="14" key="1">
    <citation type="submission" date="2021-01" db="EMBL/GenBank/DDBJ databases">
        <authorList>
            <person name="Corre E."/>
            <person name="Pelletier E."/>
            <person name="Niang G."/>
            <person name="Scheremetjew M."/>
            <person name="Finn R."/>
            <person name="Kale V."/>
            <person name="Holt S."/>
            <person name="Cochrane G."/>
            <person name="Meng A."/>
            <person name="Brown T."/>
            <person name="Cohen L."/>
        </authorList>
    </citation>
    <scope>NUCLEOTIDE SEQUENCE</scope>
</reference>
<feature type="binding site" evidence="10">
    <location>
        <position position="45"/>
    </location>
    <ligand>
        <name>ATP</name>
        <dbReference type="ChEBI" id="CHEBI:30616"/>
    </ligand>
</feature>
<evidence type="ECO:0000256" key="6">
    <source>
        <dbReference type="ARBA" id="ARBA00022777"/>
    </source>
</evidence>
<feature type="region of interest" description="Disordered" evidence="12">
    <location>
        <begin position="362"/>
        <end position="441"/>
    </location>
</feature>
<dbReference type="EC" id="2.7.11.1" evidence="2"/>
<gene>
    <name evidence="14" type="ORF">NSCI0253_LOCUS34843</name>
</gene>
<dbReference type="PROSITE" id="PS50011">
    <property type="entry name" value="PROTEIN_KINASE_DOM"/>
    <property type="match status" value="1"/>
</dbReference>
<proteinExistence type="inferred from homology"/>
<dbReference type="InterPro" id="IPR000719">
    <property type="entry name" value="Prot_kinase_dom"/>
</dbReference>
<dbReference type="InterPro" id="IPR011009">
    <property type="entry name" value="Kinase-like_dom_sf"/>
</dbReference>
<name>A0A7S1ANT0_NOCSC</name>
<dbReference type="PROSITE" id="PS00108">
    <property type="entry name" value="PROTEIN_KINASE_ST"/>
    <property type="match status" value="1"/>
</dbReference>
<dbReference type="InterPro" id="IPR051131">
    <property type="entry name" value="NEK_Ser/Thr_kinase_NIMA"/>
</dbReference>
<sequence length="478" mass="52367">MASAHRDVFGVLKRHGYTESRKIGEGSFGKALLVTDSEGMKLVCKMVDVSQASTRETQDAVKEGKLLGTLKHPYIVRYRESFIDSGWLSIVMDFCEGGDLTKQIEAAKRRRMPLSEDQVLRWYTQAILAIKYIHDRHVLHRDLKPSNFFLSKSGNVKMGDFGIAKVLASTMACARTQIGTPYYLSPEVCQEKPYTWPSDIWAMGCILYECCALRVPFEAANISGLVQKICRGPTPTVPPAYSDFVRQLCAEMLCRSARGRPTAEDILARPRIQGIVKIMLEEAQAGRLERVEVPTQSEAGSILKPEVPDGGQYVDHAGGYKTNDLVEYLSSTHRDWLPATVLNADGDGRIIIDLKPSTWLSKEEQAQKVRPRWKSPDLNSGGQHRPVHRSPSCPAPTPGRRVSESPGPAPSGQRGFSPGPGRLAPQNGSRAGTPSRVASPHIVVPRVEGCDARVVPKVPSSPLRRPCAAAGLAIAGQP</sequence>
<evidence type="ECO:0000256" key="1">
    <source>
        <dbReference type="ARBA" id="ARBA00010886"/>
    </source>
</evidence>
<dbReference type="AlphaFoldDB" id="A0A7S1ANT0"/>
<keyword evidence="4" id="KW-0808">Transferase</keyword>
<dbReference type="GO" id="GO:0004674">
    <property type="term" value="F:protein serine/threonine kinase activity"/>
    <property type="evidence" value="ECO:0007669"/>
    <property type="project" value="UniProtKB-KW"/>
</dbReference>
<dbReference type="Gene3D" id="1.10.510.10">
    <property type="entry name" value="Transferase(Phosphotransferase) domain 1"/>
    <property type="match status" value="1"/>
</dbReference>
<evidence type="ECO:0000313" key="14">
    <source>
        <dbReference type="EMBL" id="CAD8860489.1"/>
    </source>
</evidence>
<evidence type="ECO:0000256" key="11">
    <source>
        <dbReference type="RuleBase" id="RU000304"/>
    </source>
</evidence>
<evidence type="ECO:0000256" key="2">
    <source>
        <dbReference type="ARBA" id="ARBA00012513"/>
    </source>
</evidence>
<protein>
    <recommendedName>
        <fullName evidence="2">non-specific serine/threonine protein kinase</fullName>
        <ecNumber evidence="2">2.7.11.1</ecNumber>
    </recommendedName>
</protein>
<comment type="catalytic activity">
    <reaction evidence="8">
        <text>L-threonyl-[protein] + ATP = O-phospho-L-threonyl-[protein] + ADP + H(+)</text>
        <dbReference type="Rhea" id="RHEA:46608"/>
        <dbReference type="Rhea" id="RHEA-COMP:11060"/>
        <dbReference type="Rhea" id="RHEA-COMP:11605"/>
        <dbReference type="ChEBI" id="CHEBI:15378"/>
        <dbReference type="ChEBI" id="CHEBI:30013"/>
        <dbReference type="ChEBI" id="CHEBI:30616"/>
        <dbReference type="ChEBI" id="CHEBI:61977"/>
        <dbReference type="ChEBI" id="CHEBI:456216"/>
        <dbReference type="EC" id="2.7.11.1"/>
    </reaction>
</comment>
<dbReference type="PANTHER" id="PTHR44899:SF3">
    <property type="entry name" value="SERINE_THREONINE-PROTEIN KINASE NEK1"/>
    <property type="match status" value="1"/>
</dbReference>
<evidence type="ECO:0000256" key="4">
    <source>
        <dbReference type="ARBA" id="ARBA00022679"/>
    </source>
</evidence>
<dbReference type="FunFam" id="3.30.200.20:FF:000097">
    <property type="entry name" value="Probable serine/threonine-protein kinase nek1"/>
    <property type="match status" value="1"/>
</dbReference>
<dbReference type="CDD" id="cd08215">
    <property type="entry name" value="STKc_Nek"/>
    <property type="match status" value="1"/>
</dbReference>
<dbReference type="InterPro" id="IPR008271">
    <property type="entry name" value="Ser/Thr_kinase_AS"/>
</dbReference>
<dbReference type="InterPro" id="IPR017441">
    <property type="entry name" value="Protein_kinase_ATP_BS"/>
</dbReference>
<evidence type="ECO:0000256" key="9">
    <source>
        <dbReference type="ARBA" id="ARBA00048679"/>
    </source>
</evidence>
<evidence type="ECO:0000256" key="10">
    <source>
        <dbReference type="PROSITE-ProRule" id="PRU10141"/>
    </source>
</evidence>
<comment type="catalytic activity">
    <reaction evidence="9">
        <text>L-seryl-[protein] + ATP = O-phospho-L-seryl-[protein] + ADP + H(+)</text>
        <dbReference type="Rhea" id="RHEA:17989"/>
        <dbReference type="Rhea" id="RHEA-COMP:9863"/>
        <dbReference type="Rhea" id="RHEA-COMP:11604"/>
        <dbReference type="ChEBI" id="CHEBI:15378"/>
        <dbReference type="ChEBI" id="CHEBI:29999"/>
        <dbReference type="ChEBI" id="CHEBI:30616"/>
        <dbReference type="ChEBI" id="CHEBI:83421"/>
        <dbReference type="ChEBI" id="CHEBI:456216"/>
        <dbReference type="EC" id="2.7.11.1"/>
    </reaction>
</comment>
<evidence type="ECO:0000256" key="12">
    <source>
        <dbReference type="SAM" id="MobiDB-lite"/>
    </source>
</evidence>
<keyword evidence="3 11" id="KW-0723">Serine/threonine-protein kinase</keyword>
<feature type="domain" description="Protein kinase" evidence="13">
    <location>
        <begin position="17"/>
        <end position="272"/>
    </location>
</feature>
<evidence type="ECO:0000259" key="13">
    <source>
        <dbReference type="PROSITE" id="PS50011"/>
    </source>
</evidence>
<organism evidence="14">
    <name type="scientific">Noctiluca scintillans</name>
    <name type="common">Sea sparkle</name>
    <name type="synonym">Red tide dinoflagellate</name>
    <dbReference type="NCBI Taxonomy" id="2966"/>
    <lineage>
        <taxon>Eukaryota</taxon>
        <taxon>Sar</taxon>
        <taxon>Alveolata</taxon>
        <taxon>Dinophyceae</taxon>
        <taxon>Noctilucales</taxon>
        <taxon>Noctilucaceae</taxon>
        <taxon>Noctiluca</taxon>
    </lineage>
</organism>
<comment type="similarity">
    <text evidence="1">Belongs to the protein kinase superfamily. NEK Ser/Thr protein kinase family. NIMA subfamily.</text>
</comment>
<evidence type="ECO:0000256" key="3">
    <source>
        <dbReference type="ARBA" id="ARBA00022527"/>
    </source>
</evidence>
<dbReference type="GO" id="GO:0005524">
    <property type="term" value="F:ATP binding"/>
    <property type="evidence" value="ECO:0007669"/>
    <property type="project" value="UniProtKB-UniRule"/>
</dbReference>